<keyword evidence="2" id="KW-1185">Reference proteome</keyword>
<evidence type="ECO:0000313" key="1">
    <source>
        <dbReference type="EMBL" id="ONI41691.1"/>
    </source>
</evidence>
<gene>
    <name evidence="1" type="ORF">AN640_07810</name>
</gene>
<protein>
    <submittedName>
        <fullName evidence="1">Uncharacterized protein</fullName>
    </submittedName>
</protein>
<reference evidence="1" key="1">
    <citation type="submission" date="2016-08" db="EMBL/GenBank/DDBJ databases">
        <authorList>
            <person name="Ngugi D.K."/>
            <person name="Miyake S."/>
            <person name="Stingl U."/>
        </authorList>
    </citation>
    <scope>NUCLEOTIDE SEQUENCE</scope>
    <source>
        <strain evidence="1">SCG-D08WGA-EpuloA1</strain>
    </source>
</reference>
<accession>A0ACC8XER3</accession>
<sequence length="299" mass="35145">MYKEIYEIVPKVLAKRKRITSKSMTKIYDDEIWFDDYFSLKYIDKTTIAIGEPRYWQRNYSYLILGDKQALMFDAGSGEKNIQKVVRNLTNLPIIHMISHYHYDHIGSTEKFKKIYLAKNQVKLQKVLVNNTIIPKNTLGFLEKKRSPKIQFNKIIRNKEFINLGNRNLQVLYSPGHNSESISLYDLVRKQLFIGDYLMKGIMPLIKSTIVQTSYVEFRWATKNLISNVQPGTKMYASHPFELAKDLNNKQYIGGVEFCDQLELSYKDLMDLNLFLNQHIKENILPKKIKVNDNIKIIF</sequence>
<comment type="caution">
    <text evidence="1">The sequence shown here is derived from an EMBL/GenBank/DDBJ whole genome shotgun (WGS) entry which is preliminary data.</text>
</comment>
<proteinExistence type="predicted"/>
<organism evidence="1 2">
    <name type="scientific">Candidatus Epulonipiscium fishelsonii</name>
    <dbReference type="NCBI Taxonomy" id="77094"/>
    <lineage>
        <taxon>Bacteria</taxon>
        <taxon>Bacillati</taxon>
        <taxon>Bacillota</taxon>
        <taxon>Clostridia</taxon>
        <taxon>Lachnospirales</taxon>
        <taxon>Lachnospiraceae</taxon>
        <taxon>Candidatus Epulonipiscium</taxon>
    </lineage>
</organism>
<dbReference type="Proteomes" id="UP000188637">
    <property type="component" value="Unassembled WGS sequence"/>
</dbReference>
<name>A0ACC8XER3_9FIRM</name>
<dbReference type="EMBL" id="LJHD01000210">
    <property type="protein sequence ID" value="ONI41691.1"/>
    <property type="molecule type" value="Genomic_DNA"/>
</dbReference>
<evidence type="ECO:0000313" key="2">
    <source>
        <dbReference type="Proteomes" id="UP000188637"/>
    </source>
</evidence>